<dbReference type="Gene3D" id="3.40.720.10">
    <property type="entry name" value="Alkaline Phosphatase, subunit A"/>
    <property type="match status" value="1"/>
</dbReference>
<feature type="chain" id="PRO_5032389164" description="Sulfatase N-terminal domain-containing protein" evidence="5">
    <location>
        <begin position="18"/>
        <end position="1036"/>
    </location>
</feature>
<dbReference type="OrthoDB" id="103349at2759"/>
<keyword evidence="3" id="KW-0325">Glycoprotein</keyword>
<proteinExistence type="predicted"/>
<organism evidence="7 8">
    <name type="scientific">Polarella glacialis</name>
    <name type="common">Dinoflagellate</name>
    <dbReference type="NCBI Taxonomy" id="89957"/>
    <lineage>
        <taxon>Eukaryota</taxon>
        <taxon>Sar</taxon>
        <taxon>Alveolata</taxon>
        <taxon>Dinophyceae</taxon>
        <taxon>Suessiales</taxon>
        <taxon>Suessiaceae</taxon>
        <taxon>Polarella</taxon>
    </lineage>
</organism>
<evidence type="ECO:0000256" key="4">
    <source>
        <dbReference type="SAM" id="MobiDB-lite"/>
    </source>
</evidence>
<evidence type="ECO:0000256" key="3">
    <source>
        <dbReference type="ARBA" id="ARBA00023180"/>
    </source>
</evidence>
<dbReference type="SUPFAM" id="SSF53649">
    <property type="entry name" value="Alkaline phosphatase-like"/>
    <property type="match status" value="1"/>
</dbReference>
<evidence type="ECO:0000313" key="8">
    <source>
        <dbReference type="Proteomes" id="UP000654075"/>
    </source>
</evidence>
<feature type="compositionally biased region" description="Low complexity" evidence="4">
    <location>
        <begin position="741"/>
        <end position="752"/>
    </location>
</feature>
<dbReference type="GO" id="GO:0008484">
    <property type="term" value="F:sulfuric ester hydrolase activity"/>
    <property type="evidence" value="ECO:0007669"/>
    <property type="project" value="InterPro"/>
</dbReference>
<feature type="domain" description="Sulfatase N-terminal" evidence="6">
    <location>
        <begin position="23"/>
        <end position="401"/>
    </location>
</feature>
<feature type="signal peptide" evidence="5">
    <location>
        <begin position="1"/>
        <end position="17"/>
    </location>
</feature>
<feature type="compositionally biased region" description="Low complexity" evidence="4">
    <location>
        <begin position="705"/>
        <end position="729"/>
    </location>
</feature>
<accession>A0A813E435</accession>
<gene>
    <name evidence="7" type="ORF">PGLA1383_LOCUS13701</name>
</gene>
<dbReference type="InterPro" id="IPR000917">
    <property type="entry name" value="Sulfatase_N"/>
</dbReference>
<dbReference type="Pfam" id="PF00884">
    <property type="entry name" value="Sulfatase"/>
    <property type="match status" value="1"/>
</dbReference>
<keyword evidence="5" id="KW-0732">Signal</keyword>
<dbReference type="GO" id="GO:0046872">
    <property type="term" value="F:metal ion binding"/>
    <property type="evidence" value="ECO:0007669"/>
    <property type="project" value="UniProtKB-KW"/>
</dbReference>
<dbReference type="Proteomes" id="UP000654075">
    <property type="component" value="Unassembled WGS sequence"/>
</dbReference>
<protein>
    <recommendedName>
        <fullName evidence="6">Sulfatase N-terminal domain-containing protein</fullName>
    </recommendedName>
</protein>
<evidence type="ECO:0000259" key="6">
    <source>
        <dbReference type="Pfam" id="PF00884"/>
    </source>
</evidence>
<sequence>MALRVVLLCSTATLAWSVVQKKPHVLLILADDYGWSNIGAHVREASDEGDAESPMQQLRKEIHTPNMDAMVDEGILLERHYAYKICSPSRSSLQSGRLAVHVNMENVGVTVTNPADPVNGYAGIPRNMTGLAQKLHSAGYKTHMVGKWDAGMATPEHTPLGRGYDSWVGYFQHANDYWRKSMPLQATGEIDNCLNKFTDLFMHNATYRGGVKDGISLSPKCLKDPESDIECYEEHLFKTRAIEVIKEHDTSNSDSPLFLFYAFHLLHTPLQVPQAYLRKIDEMVASAGGEKISSSNRRLYAAMTFYMDEAIGEVVQALKAKSMWEDTLVVFMSDNGGPIYVPGSANNYPLKGGKYSDWEGGVRTNAFMSGGFIPQANRGSKFSGVLSIADWYGTLCELAGVESTDHAALAANSWLAARGLPLLAPVDSVAQWQFILNNSNGRSDPLHISENSALHWPYKLITGRQLYSSWTGPLYPNCTTIESVQADQGPLFHDLKVFDVAIEPANSPEEIDRLTQAFDCRSGCLFNIEADPTEHTDLADQPEHAATLAAMQNQLKQLNDKAFSPKRGEPQFSACEASVDNGGFYGPFVQVEGWYSPMPPRTPMEQQHDELTKDLLRIVNSEIVEKGAQSVAQKLFPKLRSPWMKSLDKCLTNDTKTSTEVSITGALEALGLAPLTSVDVKCCCNAFGMPVQGQTPKALDAEQEPSPSTPSSPSCGAGRLAAGLAPAEGQTPKALDAEQEPSPSTPSSPRCGARRLAAGLAPAEITTLQSGGPGVYVVTQKVSLTTGSAKASPRIEWLSAGTHVQVLEVQCRLEDNRVRGRIEEPAGWISLASLEDISNRWAVMDLEKSNRWIVGGVERLKELTRNLEAAEQVTKEMQEAATAKLSELYQREAEVAEELVQSQSESHDLRDRCVQHESARRDAKLALKAVCLQVDSPGVYCLSSSVDVTEGPARGSPKCERLATDTVVHVVEVVHRLQERRVRGRIESPAGWISLLDIDEGSRWADKQLDASNEWIAQIPSAGSIAAGGLEDCLSL</sequence>
<dbReference type="InterPro" id="IPR017850">
    <property type="entry name" value="Alkaline_phosphatase_core_sf"/>
</dbReference>
<name>A0A813E435_POLGL</name>
<dbReference type="InterPro" id="IPR047115">
    <property type="entry name" value="ARSB"/>
</dbReference>
<keyword evidence="2" id="KW-0106">Calcium</keyword>
<dbReference type="CDD" id="cd16029">
    <property type="entry name" value="4-S"/>
    <property type="match status" value="1"/>
</dbReference>
<dbReference type="EMBL" id="CAJNNV010007658">
    <property type="protein sequence ID" value="CAE8595186.1"/>
    <property type="molecule type" value="Genomic_DNA"/>
</dbReference>
<keyword evidence="8" id="KW-1185">Reference proteome</keyword>
<keyword evidence="1" id="KW-0479">Metal-binding</keyword>
<dbReference type="AlphaFoldDB" id="A0A813E435"/>
<feature type="region of interest" description="Disordered" evidence="4">
    <location>
        <begin position="696"/>
        <end position="752"/>
    </location>
</feature>
<evidence type="ECO:0000256" key="5">
    <source>
        <dbReference type="SAM" id="SignalP"/>
    </source>
</evidence>
<dbReference type="PANTHER" id="PTHR10342:SF274">
    <property type="entry name" value="ARYLSULFATASE B"/>
    <property type="match status" value="1"/>
</dbReference>
<evidence type="ECO:0000313" key="7">
    <source>
        <dbReference type="EMBL" id="CAE8595186.1"/>
    </source>
</evidence>
<reference evidence="7" key="1">
    <citation type="submission" date="2021-02" db="EMBL/GenBank/DDBJ databases">
        <authorList>
            <person name="Dougan E. K."/>
            <person name="Rhodes N."/>
            <person name="Thang M."/>
            <person name="Chan C."/>
        </authorList>
    </citation>
    <scope>NUCLEOTIDE SEQUENCE</scope>
</reference>
<comment type="caution">
    <text evidence="7">The sequence shown here is derived from an EMBL/GenBank/DDBJ whole genome shotgun (WGS) entry which is preliminary data.</text>
</comment>
<dbReference type="PANTHER" id="PTHR10342">
    <property type="entry name" value="ARYLSULFATASE"/>
    <property type="match status" value="1"/>
</dbReference>
<evidence type="ECO:0000256" key="2">
    <source>
        <dbReference type="ARBA" id="ARBA00022837"/>
    </source>
</evidence>
<evidence type="ECO:0000256" key="1">
    <source>
        <dbReference type="ARBA" id="ARBA00022723"/>
    </source>
</evidence>
<dbReference type="Gene3D" id="3.30.1120.10">
    <property type="match status" value="1"/>
</dbReference>